<dbReference type="AlphaFoldDB" id="A0A9P1GIG9"/>
<gene>
    <name evidence="2" type="ORF">C1SCF055_LOCUS39864</name>
</gene>
<dbReference type="Proteomes" id="UP001152797">
    <property type="component" value="Unassembled WGS sequence"/>
</dbReference>
<comment type="caution">
    <text evidence="2">The sequence shown here is derived from an EMBL/GenBank/DDBJ whole genome shotgun (WGS) entry which is preliminary data.</text>
</comment>
<reference evidence="3 4" key="2">
    <citation type="submission" date="2024-05" db="EMBL/GenBank/DDBJ databases">
        <authorList>
            <person name="Chen Y."/>
            <person name="Shah S."/>
            <person name="Dougan E. K."/>
            <person name="Thang M."/>
            <person name="Chan C."/>
        </authorList>
    </citation>
    <scope>NUCLEOTIDE SEQUENCE [LARGE SCALE GENOMIC DNA]</scope>
</reference>
<proteinExistence type="predicted"/>
<keyword evidence="1" id="KW-1133">Transmembrane helix</keyword>
<evidence type="ECO:0000313" key="4">
    <source>
        <dbReference type="Proteomes" id="UP001152797"/>
    </source>
</evidence>
<evidence type="ECO:0000313" key="2">
    <source>
        <dbReference type="EMBL" id="CAI4015010.1"/>
    </source>
</evidence>
<keyword evidence="4" id="KW-1185">Reference proteome</keyword>
<feature type="transmembrane region" description="Helical" evidence="1">
    <location>
        <begin position="20"/>
        <end position="42"/>
    </location>
</feature>
<dbReference type="InterPro" id="IPR010718">
    <property type="entry name" value="DUF1294"/>
</dbReference>
<dbReference type="EMBL" id="CAMXCT020006511">
    <property type="protein sequence ID" value="CAL1168385.1"/>
    <property type="molecule type" value="Genomic_DNA"/>
</dbReference>
<organism evidence="2">
    <name type="scientific">Cladocopium goreaui</name>
    <dbReference type="NCBI Taxonomy" id="2562237"/>
    <lineage>
        <taxon>Eukaryota</taxon>
        <taxon>Sar</taxon>
        <taxon>Alveolata</taxon>
        <taxon>Dinophyceae</taxon>
        <taxon>Suessiales</taxon>
        <taxon>Symbiodiniaceae</taxon>
        <taxon>Cladocopium</taxon>
    </lineage>
</organism>
<dbReference type="EMBL" id="CAMXCT030006511">
    <property type="protein sequence ID" value="CAL4802322.1"/>
    <property type="molecule type" value="Genomic_DNA"/>
</dbReference>
<dbReference type="Pfam" id="PF06961">
    <property type="entry name" value="DUF1294"/>
    <property type="match status" value="1"/>
</dbReference>
<sequence>MLAANSVSQLSALAAAWRKQGIIGIIGAFFVVNVATVALFWYDKHQAKHGGWRVPEKTLQGTAALGGWPAGYVAMQMFHHKTKRLGSFISDLRKESFRASDLGQVGEMEMEADIILVSVGYHAATAANVGLCSVGMASLVGKAGAVVAPKRRPKRGERGNQRRS</sequence>
<accession>A0A9P1GIG9</accession>
<protein>
    <submittedName>
        <fullName evidence="3">Tyr recombinase domain-containing protein</fullName>
    </submittedName>
</protein>
<reference evidence="2" key="1">
    <citation type="submission" date="2022-10" db="EMBL/GenBank/DDBJ databases">
        <authorList>
            <person name="Chen Y."/>
            <person name="Dougan E. K."/>
            <person name="Chan C."/>
            <person name="Rhodes N."/>
            <person name="Thang M."/>
        </authorList>
    </citation>
    <scope>NUCLEOTIDE SEQUENCE</scope>
</reference>
<dbReference type="EMBL" id="CAMXCT010006511">
    <property type="protein sequence ID" value="CAI4015010.1"/>
    <property type="molecule type" value="Genomic_DNA"/>
</dbReference>
<name>A0A9P1GIG9_9DINO</name>
<keyword evidence="1" id="KW-0472">Membrane</keyword>
<dbReference type="OrthoDB" id="414283at2759"/>
<keyword evidence="1" id="KW-0812">Transmembrane</keyword>
<evidence type="ECO:0000256" key="1">
    <source>
        <dbReference type="SAM" id="Phobius"/>
    </source>
</evidence>
<evidence type="ECO:0000313" key="3">
    <source>
        <dbReference type="EMBL" id="CAL4802322.1"/>
    </source>
</evidence>